<keyword evidence="1" id="KW-0472">Membrane</keyword>
<evidence type="ECO:0000313" key="3">
    <source>
        <dbReference type="Proteomes" id="UP000238375"/>
    </source>
</evidence>
<dbReference type="OrthoDB" id="7057889at2"/>
<keyword evidence="1" id="KW-0812">Transmembrane</keyword>
<organism evidence="2 3">
    <name type="scientific">Spirosoma oryzae</name>
    <dbReference type="NCBI Taxonomy" id="1469603"/>
    <lineage>
        <taxon>Bacteria</taxon>
        <taxon>Pseudomonadati</taxon>
        <taxon>Bacteroidota</taxon>
        <taxon>Cytophagia</taxon>
        <taxon>Cytophagales</taxon>
        <taxon>Cytophagaceae</taxon>
        <taxon>Spirosoma</taxon>
    </lineage>
</organism>
<dbReference type="PRINTS" id="PR01490">
    <property type="entry name" value="RTXTOXIND"/>
</dbReference>
<comment type="caution">
    <text evidence="2">The sequence shown here is derived from an EMBL/GenBank/DDBJ whole genome shotgun (WGS) entry which is preliminary data.</text>
</comment>
<evidence type="ECO:0000313" key="2">
    <source>
        <dbReference type="EMBL" id="PRY35978.1"/>
    </source>
</evidence>
<accession>A0A2T0SRF0</accession>
<feature type="transmembrane region" description="Helical" evidence="1">
    <location>
        <begin position="26"/>
        <end position="48"/>
    </location>
</feature>
<dbReference type="EMBL" id="PVTE01000013">
    <property type="protein sequence ID" value="PRY35978.1"/>
    <property type="molecule type" value="Genomic_DNA"/>
</dbReference>
<proteinExistence type="predicted"/>
<sequence>MDPLITPVDLRSEEAQEMLSRPPNWIMHWGTSVIFLILLSLIVLAWVIQYPDIVRAEFLLTPVNTPKAVLATHDGKLKRLLVKDGAWVKSETALAYLESLAKPSEIHRLSLALTAARAYMEKGEFANVSRMHLTHFQQLGELQANFQTFYTDYVAFCASLEPGFYGQKQNLLKQELTDLQQATQALEQQQTIQQKDAVLAEEEFAIQKQLLAQRVISPLDLKREESKLLARQLPFQQTKSALVANQINQHSKQVELLELQRTQSDERKTFMQSLQILRAAVLNWQHQYILFAPVDGRLFNSSLVQENQPITSGQELFLVTPTAKGYFGEIRIAQQNYGQVRIGQRVLIKLAAYPFERYGVVRGKIVSISEIPSKDGSILARVLLPAGLQTSADQRLPYKVGLTGSAEVITDSHRLLEKIVYQFKELISNSSREYN</sequence>
<dbReference type="InterPro" id="IPR050739">
    <property type="entry name" value="MFP"/>
</dbReference>
<dbReference type="AlphaFoldDB" id="A0A2T0SRF0"/>
<keyword evidence="1" id="KW-1133">Transmembrane helix</keyword>
<dbReference type="PANTHER" id="PTHR30386:SF28">
    <property type="entry name" value="EXPORTED PROTEIN"/>
    <property type="match status" value="1"/>
</dbReference>
<dbReference type="Gene3D" id="2.40.30.170">
    <property type="match status" value="1"/>
</dbReference>
<dbReference type="RefSeq" id="WP_106138875.1">
    <property type="nucleotide sequence ID" value="NZ_PVTE01000013.1"/>
</dbReference>
<keyword evidence="3" id="KW-1185">Reference proteome</keyword>
<gene>
    <name evidence="2" type="ORF">CLV58_113109</name>
</gene>
<evidence type="ECO:0000256" key="1">
    <source>
        <dbReference type="SAM" id="Phobius"/>
    </source>
</evidence>
<protein>
    <submittedName>
        <fullName evidence="2">HlyD family secretion protein</fullName>
    </submittedName>
</protein>
<dbReference type="Proteomes" id="UP000238375">
    <property type="component" value="Unassembled WGS sequence"/>
</dbReference>
<dbReference type="PANTHER" id="PTHR30386">
    <property type="entry name" value="MEMBRANE FUSION SUBUNIT OF EMRAB-TOLC MULTIDRUG EFFLUX PUMP"/>
    <property type="match status" value="1"/>
</dbReference>
<reference evidence="2 3" key="1">
    <citation type="submission" date="2018-03" db="EMBL/GenBank/DDBJ databases">
        <title>Genomic Encyclopedia of Archaeal and Bacterial Type Strains, Phase II (KMG-II): from individual species to whole genera.</title>
        <authorList>
            <person name="Goeker M."/>
        </authorList>
    </citation>
    <scope>NUCLEOTIDE SEQUENCE [LARGE SCALE GENOMIC DNA]</scope>
    <source>
        <strain evidence="2 3">DSM 28354</strain>
    </source>
</reference>
<name>A0A2T0SRF0_9BACT</name>